<dbReference type="Pfam" id="PF01535">
    <property type="entry name" value="PPR"/>
    <property type="match status" value="2"/>
</dbReference>
<organism evidence="2 3">
    <name type="scientific">Trifolium medium</name>
    <dbReference type="NCBI Taxonomy" id="97028"/>
    <lineage>
        <taxon>Eukaryota</taxon>
        <taxon>Viridiplantae</taxon>
        <taxon>Streptophyta</taxon>
        <taxon>Embryophyta</taxon>
        <taxon>Tracheophyta</taxon>
        <taxon>Spermatophyta</taxon>
        <taxon>Magnoliopsida</taxon>
        <taxon>eudicotyledons</taxon>
        <taxon>Gunneridae</taxon>
        <taxon>Pentapetalae</taxon>
        <taxon>rosids</taxon>
        <taxon>fabids</taxon>
        <taxon>Fabales</taxon>
        <taxon>Fabaceae</taxon>
        <taxon>Papilionoideae</taxon>
        <taxon>50 kb inversion clade</taxon>
        <taxon>NPAAA clade</taxon>
        <taxon>Hologalegina</taxon>
        <taxon>IRL clade</taxon>
        <taxon>Trifolieae</taxon>
        <taxon>Trifolium</taxon>
    </lineage>
</organism>
<dbReference type="GO" id="GO:0008380">
    <property type="term" value="P:RNA splicing"/>
    <property type="evidence" value="ECO:0007669"/>
    <property type="project" value="InterPro"/>
</dbReference>
<keyword evidence="3" id="KW-1185">Reference proteome</keyword>
<dbReference type="Gene3D" id="1.25.40.10">
    <property type="entry name" value="Tetratricopeptide repeat domain"/>
    <property type="match status" value="1"/>
</dbReference>
<dbReference type="AlphaFoldDB" id="A0A392RYQ2"/>
<dbReference type="NCBIfam" id="TIGR00756">
    <property type="entry name" value="PPR"/>
    <property type="match status" value="2"/>
</dbReference>
<proteinExistence type="predicted"/>
<keyword evidence="1" id="KW-0677">Repeat</keyword>
<protein>
    <submittedName>
        <fullName evidence="2">Pentatricopeptide repeat-containing protein</fullName>
    </submittedName>
</protein>
<sequence>MRQSLVEGHCVGGNLDKAFDSFKEMVEKEGVESAGYTFDLLMNSYCQMNRAKDACKILCQWVNEKELKPRHSTYKLLVTNLLAQGGFTDALNI</sequence>
<evidence type="ECO:0000313" key="3">
    <source>
        <dbReference type="Proteomes" id="UP000265520"/>
    </source>
</evidence>
<evidence type="ECO:0000313" key="2">
    <source>
        <dbReference type="EMBL" id="MCI40910.1"/>
    </source>
</evidence>
<feature type="non-terminal residue" evidence="2">
    <location>
        <position position="93"/>
    </location>
</feature>
<dbReference type="InterPro" id="IPR002885">
    <property type="entry name" value="PPR_rpt"/>
</dbReference>
<dbReference type="PANTHER" id="PTHR47003">
    <property type="entry name" value="OS01G0970900 PROTEIN"/>
    <property type="match status" value="1"/>
</dbReference>
<dbReference type="PANTHER" id="PTHR47003:SF3">
    <property type="entry name" value="SMALL RIBOSOMAL SUBUNIT PROTEIN MS81 (RPPR8)"/>
    <property type="match status" value="1"/>
</dbReference>
<evidence type="ECO:0000256" key="1">
    <source>
        <dbReference type="ARBA" id="ARBA00022737"/>
    </source>
</evidence>
<comment type="caution">
    <text evidence="2">The sequence shown here is derived from an EMBL/GenBank/DDBJ whole genome shotgun (WGS) entry which is preliminary data.</text>
</comment>
<name>A0A392RYQ2_9FABA</name>
<dbReference type="Proteomes" id="UP000265520">
    <property type="component" value="Unassembled WGS sequence"/>
</dbReference>
<dbReference type="InterPro" id="IPR044578">
    <property type="entry name" value="BIR6-like"/>
</dbReference>
<dbReference type="InterPro" id="IPR011990">
    <property type="entry name" value="TPR-like_helical_dom_sf"/>
</dbReference>
<dbReference type="EMBL" id="LXQA010285374">
    <property type="protein sequence ID" value="MCI40910.1"/>
    <property type="molecule type" value="Genomic_DNA"/>
</dbReference>
<reference evidence="2 3" key="1">
    <citation type="journal article" date="2018" name="Front. Plant Sci.">
        <title>Red Clover (Trifolium pratense) and Zigzag Clover (T. medium) - A Picture of Genomic Similarities and Differences.</title>
        <authorList>
            <person name="Dluhosova J."/>
            <person name="Istvanek J."/>
            <person name="Nedelnik J."/>
            <person name="Repkova J."/>
        </authorList>
    </citation>
    <scope>NUCLEOTIDE SEQUENCE [LARGE SCALE GENOMIC DNA]</scope>
    <source>
        <strain evidence="3">cv. 10/8</strain>
        <tissue evidence="2">Leaf</tissue>
    </source>
</reference>
<accession>A0A392RYQ2</accession>